<evidence type="ECO:0000256" key="4">
    <source>
        <dbReference type="ARBA" id="ARBA00022475"/>
    </source>
</evidence>
<organism evidence="17 18">
    <name type="scientific">Thioploca ingrica</name>
    <dbReference type="NCBI Taxonomy" id="40754"/>
    <lineage>
        <taxon>Bacteria</taxon>
        <taxon>Pseudomonadati</taxon>
        <taxon>Pseudomonadota</taxon>
        <taxon>Gammaproteobacteria</taxon>
        <taxon>Thiotrichales</taxon>
        <taxon>Thiotrichaceae</taxon>
        <taxon>Thioploca</taxon>
    </lineage>
</organism>
<keyword evidence="11" id="KW-0472">Membrane</keyword>
<dbReference type="CDD" id="cd00130">
    <property type="entry name" value="PAS"/>
    <property type="match status" value="1"/>
</dbReference>
<evidence type="ECO:0000256" key="12">
    <source>
        <dbReference type="PROSITE-ProRule" id="PRU00169"/>
    </source>
</evidence>
<evidence type="ECO:0000313" key="17">
    <source>
        <dbReference type="EMBL" id="BAP55814.1"/>
    </source>
</evidence>
<evidence type="ECO:0000259" key="15">
    <source>
        <dbReference type="PROSITE" id="PS50110"/>
    </source>
</evidence>
<dbReference type="Proteomes" id="UP000031623">
    <property type="component" value="Chromosome"/>
</dbReference>
<keyword evidence="8" id="KW-0418">Kinase</keyword>
<dbReference type="InterPro" id="IPR005467">
    <property type="entry name" value="His_kinase_dom"/>
</dbReference>
<feature type="domain" description="Histidine kinase" evidence="14">
    <location>
        <begin position="381"/>
        <end position="599"/>
    </location>
</feature>
<dbReference type="SUPFAM" id="SSF47384">
    <property type="entry name" value="Homodimeric domain of signal transducing histidine kinase"/>
    <property type="match status" value="1"/>
</dbReference>
<dbReference type="InterPro" id="IPR036890">
    <property type="entry name" value="HATPase_C_sf"/>
</dbReference>
<dbReference type="PROSITE" id="PS50110">
    <property type="entry name" value="RESPONSE_REGULATORY"/>
    <property type="match status" value="1"/>
</dbReference>
<dbReference type="Pfam" id="PF00072">
    <property type="entry name" value="Response_reg"/>
    <property type="match status" value="1"/>
</dbReference>
<sequence length="599" mass="67238">MNTLSSAIFPNSDKKDGDELPLALEEDELQFADEEDGTLFASEDQTALSSTSTLLPIEDDQPPFINPIPARIWKVVIIDDDPEVHEVTQFALQDFTFRNKPLTFLSAYSGQEAQELLKNHLDAAVIFLDVVMEENDSGLKIVKYIRETLQNHLVRIILRTGQPGEAPEEKIIVDYDINDYKLKTDLTQRKLFVTMIAALRAYYDLMALEINKLALKQTLEAMPVGVCVLEAKSKKPTFINQQARKLFGKGVEPQVTADNFNISYQMMQAGSSEWYPLNQLPLIRALQGQSSCVNDIEIRQADQIIPIESCGTPIFDEKQQVVYALSVFQDITERQRAEANKIRLVQEEAAKEAALRHSEEIAAKNADLIRLNQEKNEFIGVVAHDLKNPLSGLKGYAEDILDSFDELTKEELIELVSKIKLGAIQMFNLVVNLLDINAIESGKLNFKFEAVDIIPIMQKVLNNYQERAKAKNIKLQLESQPPLLIALVDKNTCEGILDNLVSNAIKYSPLNKNIYIRLCQRDSYIRSEVQDEGTGLSESDLPKLFGKFTRLSSKPTGGEHSTGLGLFIVKKLVEAMKGKVWCESQLGQGATFIVEFPTP</sequence>
<dbReference type="SMART" id="SM00448">
    <property type="entry name" value="REC"/>
    <property type="match status" value="1"/>
</dbReference>
<comment type="subcellular location">
    <subcellularLocation>
        <location evidence="2">Cell membrane</location>
    </subcellularLocation>
</comment>
<dbReference type="GO" id="GO:0005524">
    <property type="term" value="F:ATP binding"/>
    <property type="evidence" value="ECO:0007669"/>
    <property type="project" value="UniProtKB-KW"/>
</dbReference>
<dbReference type="InterPro" id="IPR000014">
    <property type="entry name" value="PAS"/>
</dbReference>
<evidence type="ECO:0000256" key="13">
    <source>
        <dbReference type="SAM" id="MobiDB-lite"/>
    </source>
</evidence>
<dbReference type="Pfam" id="PF00512">
    <property type="entry name" value="HisKA"/>
    <property type="match status" value="1"/>
</dbReference>
<dbReference type="InterPro" id="IPR000700">
    <property type="entry name" value="PAS-assoc_C"/>
</dbReference>
<dbReference type="InterPro" id="IPR001610">
    <property type="entry name" value="PAC"/>
</dbReference>
<dbReference type="EMBL" id="AP014633">
    <property type="protein sequence ID" value="BAP55814.1"/>
    <property type="molecule type" value="Genomic_DNA"/>
</dbReference>
<feature type="domain" description="PAC" evidence="16">
    <location>
        <begin position="289"/>
        <end position="343"/>
    </location>
</feature>
<dbReference type="SMART" id="SM00086">
    <property type="entry name" value="PAC"/>
    <property type="match status" value="1"/>
</dbReference>
<dbReference type="SMART" id="SM00388">
    <property type="entry name" value="HisKA"/>
    <property type="match status" value="1"/>
</dbReference>
<dbReference type="PRINTS" id="PR00344">
    <property type="entry name" value="BCTRLSENSOR"/>
</dbReference>
<keyword evidence="18" id="KW-1185">Reference proteome</keyword>
<keyword evidence="7" id="KW-0547">Nucleotide-binding</keyword>
<dbReference type="PANTHER" id="PTHR43547">
    <property type="entry name" value="TWO-COMPONENT HISTIDINE KINASE"/>
    <property type="match status" value="1"/>
</dbReference>
<evidence type="ECO:0000256" key="8">
    <source>
        <dbReference type="ARBA" id="ARBA00022777"/>
    </source>
</evidence>
<dbReference type="SUPFAM" id="SSF52172">
    <property type="entry name" value="CheY-like"/>
    <property type="match status" value="1"/>
</dbReference>
<dbReference type="PROSITE" id="PS50113">
    <property type="entry name" value="PAC"/>
    <property type="match status" value="1"/>
</dbReference>
<dbReference type="CDD" id="cd00082">
    <property type="entry name" value="HisKA"/>
    <property type="match status" value="1"/>
</dbReference>
<dbReference type="CDD" id="cd00156">
    <property type="entry name" value="REC"/>
    <property type="match status" value="1"/>
</dbReference>
<dbReference type="GO" id="GO:0005886">
    <property type="term" value="C:plasma membrane"/>
    <property type="evidence" value="ECO:0007669"/>
    <property type="project" value="UniProtKB-SubCell"/>
</dbReference>
<dbReference type="PROSITE" id="PS50109">
    <property type="entry name" value="HIS_KIN"/>
    <property type="match status" value="1"/>
</dbReference>
<dbReference type="InterPro" id="IPR036097">
    <property type="entry name" value="HisK_dim/P_sf"/>
</dbReference>
<dbReference type="FunFam" id="3.30.565.10:FF:000023">
    <property type="entry name" value="PAS domain-containing sensor histidine kinase"/>
    <property type="match status" value="1"/>
</dbReference>
<dbReference type="Gene3D" id="3.30.450.20">
    <property type="entry name" value="PAS domain"/>
    <property type="match status" value="1"/>
</dbReference>
<dbReference type="Pfam" id="PF02518">
    <property type="entry name" value="HATPase_c"/>
    <property type="match status" value="1"/>
</dbReference>
<feature type="region of interest" description="Disordered" evidence="13">
    <location>
        <begin position="1"/>
        <end position="20"/>
    </location>
</feature>
<evidence type="ECO:0000259" key="16">
    <source>
        <dbReference type="PROSITE" id="PS50113"/>
    </source>
</evidence>
<accession>A0A090AFJ8</accession>
<comment type="catalytic activity">
    <reaction evidence="1">
        <text>ATP + protein L-histidine = ADP + protein N-phospho-L-histidine.</text>
        <dbReference type="EC" id="2.7.13.3"/>
    </reaction>
</comment>
<dbReference type="GO" id="GO:0000155">
    <property type="term" value="F:phosphorelay sensor kinase activity"/>
    <property type="evidence" value="ECO:0007669"/>
    <property type="project" value="InterPro"/>
</dbReference>
<dbReference type="PANTHER" id="PTHR43547:SF2">
    <property type="entry name" value="HYBRID SIGNAL TRANSDUCTION HISTIDINE KINASE C"/>
    <property type="match status" value="1"/>
</dbReference>
<keyword evidence="4" id="KW-1003">Cell membrane</keyword>
<proteinExistence type="predicted"/>
<feature type="modified residue" description="4-aspartylphosphate" evidence="12">
    <location>
        <position position="129"/>
    </location>
</feature>
<dbReference type="InterPro" id="IPR011006">
    <property type="entry name" value="CheY-like_superfamily"/>
</dbReference>
<evidence type="ECO:0000256" key="5">
    <source>
        <dbReference type="ARBA" id="ARBA00022553"/>
    </source>
</evidence>
<dbReference type="EC" id="2.7.13.3" evidence="3"/>
<dbReference type="InterPro" id="IPR003594">
    <property type="entry name" value="HATPase_dom"/>
</dbReference>
<gene>
    <name evidence="17" type="ORF">THII_1517</name>
</gene>
<dbReference type="InterPro" id="IPR035965">
    <property type="entry name" value="PAS-like_dom_sf"/>
</dbReference>
<dbReference type="HOGENOM" id="CLU_000445_114_72_6"/>
<evidence type="ECO:0000256" key="1">
    <source>
        <dbReference type="ARBA" id="ARBA00000085"/>
    </source>
</evidence>
<evidence type="ECO:0000256" key="9">
    <source>
        <dbReference type="ARBA" id="ARBA00022840"/>
    </source>
</evidence>
<dbReference type="SMART" id="SM00387">
    <property type="entry name" value="HATPase_c"/>
    <property type="match status" value="1"/>
</dbReference>
<dbReference type="SUPFAM" id="SSF55874">
    <property type="entry name" value="ATPase domain of HSP90 chaperone/DNA topoisomerase II/histidine kinase"/>
    <property type="match status" value="1"/>
</dbReference>
<keyword evidence="9" id="KW-0067">ATP-binding</keyword>
<dbReference type="InterPro" id="IPR004358">
    <property type="entry name" value="Sig_transdc_His_kin-like_C"/>
</dbReference>
<dbReference type="STRING" id="40754.THII_1517"/>
<evidence type="ECO:0000256" key="7">
    <source>
        <dbReference type="ARBA" id="ARBA00022741"/>
    </source>
</evidence>
<keyword evidence="6" id="KW-0808">Transferase</keyword>
<evidence type="ECO:0000259" key="14">
    <source>
        <dbReference type="PROSITE" id="PS50109"/>
    </source>
</evidence>
<dbReference type="KEGG" id="tig:THII_1517"/>
<evidence type="ECO:0000313" key="18">
    <source>
        <dbReference type="Proteomes" id="UP000031623"/>
    </source>
</evidence>
<protein>
    <recommendedName>
        <fullName evidence="3">histidine kinase</fullName>
        <ecNumber evidence="3">2.7.13.3</ecNumber>
    </recommendedName>
</protein>
<evidence type="ECO:0000256" key="6">
    <source>
        <dbReference type="ARBA" id="ARBA00022679"/>
    </source>
</evidence>
<dbReference type="SUPFAM" id="SSF55785">
    <property type="entry name" value="PYP-like sensor domain (PAS domain)"/>
    <property type="match status" value="1"/>
</dbReference>
<keyword evidence="5 12" id="KW-0597">Phosphoprotein</keyword>
<dbReference type="InterPro" id="IPR003661">
    <property type="entry name" value="HisK_dim/P_dom"/>
</dbReference>
<evidence type="ECO:0000256" key="3">
    <source>
        <dbReference type="ARBA" id="ARBA00012438"/>
    </source>
</evidence>
<dbReference type="Gene3D" id="1.10.287.130">
    <property type="match status" value="1"/>
</dbReference>
<dbReference type="InterPro" id="IPR001789">
    <property type="entry name" value="Sig_transdc_resp-reg_receiver"/>
</dbReference>
<dbReference type="Gene3D" id="3.40.50.2300">
    <property type="match status" value="1"/>
</dbReference>
<evidence type="ECO:0000256" key="2">
    <source>
        <dbReference type="ARBA" id="ARBA00004236"/>
    </source>
</evidence>
<dbReference type="AlphaFoldDB" id="A0A090AFJ8"/>
<evidence type="ECO:0000256" key="11">
    <source>
        <dbReference type="ARBA" id="ARBA00023136"/>
    </source>
</evidence>
<dbReference type="Gene3D" id="3.30.565.10">
    <property type="entry name" value="Histidine kinase-like ATPase, C-terminal domain"/>
    <property type="match status" value="1"/>
</dbReference>
<evidence type="ECO:0000256" key="10">
    <source>
        <dbReference type="ARBA" id="ARBA00023012"/>
    </source>
</evidence>
<keyword evidence="10" id="KW-0902">Two-component regulatory system</keyword>
<feature type="domain" description="Response regulatory" evidence="15">
    <location>
        <begin position="74"/>
        <end position="198"/>
    </location>
</feature>
<reference evidence="17 18" key="1">
    <citation type="journal article" date="2014" name="ISME J.">
        <title>Ecophysiology of Thioploca ingrica as revealed by the complete genome sequence supplemented with proteomic evidence.</title>
        <authorList>
            <person name="Kojima H."/>
            <person name="Ogura Y."/>
            <person name="Yamamoto N."/>
            <person name="Togashi T."/>
            <person name="Mori H."/>
            <person name="Watanabe T."/>
            <person name="Nemoto F."/>
            <person name="Kurokawa K."/>
            <person name="Hayashi T."/>
            <person name="Fukui M."/>
        </authorList>
    </citation>
    <scope>NUCLEOTIDE SEQUENCE [LARGE SCALE GENOMIC DNA]</scope>
</reference>
<name>A0A090AFJ8_9GAMM</name>
<dbReference type="OrthoDB" id="9813903at2"/>